<evidence type="ECO:0000256" key="4">
    <source>
        <dbReference type="ARBA" id="ARBA00022728"/>
    </source>
</evidence>
<gene>
    <name evidence="9" type="ORF">ACHAWU_008380</name>
</gene>
<evidence type="ECO:0000256" key="2">
    <source>
        <dbReference type="ARBA" id="ARBA00005954"/>
    </source>
</evidence>
<feature type="compositionally biased region" description="Basic and acidic residues" evidence="7">
    <location>
        <begin position="319"/>
        <end position="333"/>
    </location>
</feature>
<protein>
    <recommendedName>
        <fullName evidence="8">CWF21 domain-containing protein</fullName>
    </recommendedName>
</protein>
<evidence type="ECO:0000256" key="1">
    <source>
        <dbReference type="ARBA" id="ARBA00004123"/>
    </source>
</evidence>
<feature type="compositionally biased region" description="Basic and acidic residues" evidence="7">
    <location>
        <begin position="598"/>
        <end position="607"/>
    </location>
</feature>
<keyword evidence="5" id="KW-0508">mRNA splicing</keyword>
<feature type="domain" description="CWF21" evidence="8">
    <location>
        <begin position="79"/>
        <end position="120"/>
    </location>
</feature>
<dbReference type="InterPro" id="IPR051372">
    <property type="entry name" value="CWC21"/>
</dbReference>
<dbReference type="GO" id="GO:0008380">
    <property type="term" value="P:RNA splicing"/>
    <property type="evidence" value="ECO:0007669"/>
    <property type="project" value="UniProtKB-KW"/>
</dbReference>
<feature type="region of interest" description="Disordered" evidence="7">
    <location>
        <begin position="38"/>
        <end position="60"/>
    </location>
</feature>
<feature type="compositionally biased region" description="Basic and acidic residues" evidence="7">
    <location>
        <begin position="211"/>
        <end position="228"/>
    </location>
</feature>
<feature type="compositionally biased region" description="Low complexity" evidence="7">
    <location>
        <begin position="409"/>
        <end position="435"/>
    </location>
</feature>
<dbReference type="GO" id="GO:0006397">
    <property type="term" value="P:mRNA processing"/>
    <property type="evidence" value="ECO:0007669"/>
    <property type="project" value="UniProtKB-KW"/>
</dbReference>
<sequence>MYNGIGLASVRGTATSGHVQFNAGHVRNSSSWQRTWRNANAGNGNGTVGGGGGGRGESSRNKLLTDEAIKEGASSLALHEKKRQLEVRLLELRDQLEEEGRMNDADIDNEIEWERKQTLDRWAKEEKDRRVRLLKQQQIQQGDAIEGGGEEGGIKLITKDGEQEKESDELVGVAGNDECKSEGKHEENSNDNGQLPPPRQRRWDNPPPSDRMGRRDNNSRNYNRERGAPQRGGGVGRGRGGTNAQAQQLLQQQRNDRLRDAFGISDATHKEGEAFNRELQHAKKVEKQKENELQEKAARKLERQRIREERRNAKKAKHEGKGRVDDNNGDEGRRKKKRDTKKTRRRRSPSTSSGSESSSSFSSSSSSGSFSSRSSASYSSTSSYSSASRRGRERKFSRGRERGRRGRRSYSSSPSRSRSVSSGDSNSSRSRSGTRNAKHRSKKDANPRRHRSRSNGSISVDPPSKKQSKMREEEASRSSSPKSRSNNRDKKHPTMNDEISEDQTSKSPPPIGERKSEPVSEGRFDSRPTSPGAPSPPVPSSHGGNSSNDDEKVVGDDEGKDFKSEEAPRNSRRSRWGDRPVSEKQGKSPSPLAPSTSEGKETAEGRTNHSPSPPPREAKESSQTSSRRDRKSSASRSSGPAQEGER</sequence>
<feature type="compositionally biased region" description="Basic residues" evidence="7">
    <location>
        <begin position="334"/>
        <end position="348"/>
    </location>
</feature>
<feature type="compositionally biased region" description="Basic and acidic residues" evidence="7">
    <location>
        <begin position="267"/>
        <end position="311"/>
    </location>
</feature>
<feature type="compositionally biased region" description="Basic and acidic residues" evidence="7">
    <location>
        <begin position="512"/>
        <end position="526"/>
    </location>
</feature>
<keyword evidence="10" id="KW-1185">Reference proteome</keyword>
<feature type="compositionally biased region" description="Basic and acidic residues" evidence="7">
    <location>
        <begin position="486"/>
        <end position="495"/>
    </location>
</feature>
<accession>A0ABD3M3Q4</accession>
<dbReference type="AlphaFoldDB" id="A0ABD3M3Q4"/>
<keyword evidence="3" id="KW-0507">mRNA processing</keyword>
<keyword evidence="4" id="KW-0747">Spliceosome</keyword>
<dbReference type="PANTHER" id="PTHR36562:SF5">
    <property type="entry name" value="SERINE_ARGININE REPETITIVE MATRIX 2"/>
    <property type="match status" value="1"/>
</dbReference>
<evidence type="ECO:0000256" key="5">
    <source>
        <dbReference type="ARBA" id="ARBA00023187"/>
    </source>
</evidence>
<evidence type="ECO:0000313" key="10">
    <source>
        <dbReference type="Proteomes" id="UP001530293"/>
    </source>
</evidence>
<dbReference type="EMBL" id="JALLBG020000228">
    <property type="protein sequence ID" value="KAL3758626.1"/>
    <property type="molecule type" value="Genomic_DNA"/>
</dbReference>
<dbReference type="PANTHER" id="PTHR36562">
    <property type="entry name" value="SERINE/ARGININE REPETITIVE MATRIX 2"/>
    <property type="match status" value="1"/>
</dbReference>
<evidence type="ECO:0000259" key="8">
    <source>
        <dbReference type="Pfam" id="PF08312"/>
    </source>
</evidence>
<feature type="compositionally biased region" description="Gly residues" evidence="7">
    <location>
        <begin position="230"/>
        <end position="241"/>
    </location>
</feature>
<organism evidence="9 10">
    <name type="scientific">Discostella pseudostelligera</name>
    <dbReference type="NCBI Taxonomy" id="259834"/>
    <lineage>
        <taxon>Eukaryota</taxon>
        <taxon>Sar</taxon>
        <taxon>Stramenopiles</taxon>
        <taxon>Ochrophyta</taxon>
        <taxon>Bacillariophyta</taxon>
        <taxon>Coscinodiscophyceae</taxon>
        <taxon>Thalassiosirophycidae</taxon>
        <taxon>Stephanodiscales</taxon>
        <taxon>Stephanodiscaceae</taxon>
        <taxon>Discostella</taxon>
    </lineage>
</organism>
<feature type="region of interest" description="Disordered" evidence="7">
    <location>
        <begin position="159"/>
        <end position="646"/>
    </location>
</feature>
<evidence type="ECO:0000256" key="6">
    <source>
        <dbReference type="ARBA" id="ARBA00023242"/>
    </source>
</evidence>
<feature type="compositionally biased region" description="Gly residues" evidence="7">
    <location>
        <begin position="43"/>
        <end position="56"/>
    </location>
</feature>
<comment type="subcellular location">
    <subcellularLocation>
        <location evidence="1">Nucleus</location>
    </subcellularLocation>
</comment>
<dbReference type="InterPro" id="IPR013170">
    <property type="entry name" value="mRNA_splic_Cwf21_dom"/>
</dbReference>
<dbReference type="CDD" id="cd21372">
    <property type="entry name" value="cwf21_CWC21-like"/>
    <property type="match status" value="1"/>
</dbReference>
<keyword evidence="6" id="KW-0539">Nucleus</keyword>
<dbReference type="Gene3D" id="6.10.140.420">
    <property type="match status" value="1"/>
</dbReference>
<feature type="compositionally biased region" description="Low complexity" evidence="7">
    <location>
        <begin position="243"/>
        <end position="253"/>
    </location>
</feature>
<evidence type="ECO:0000256" key="7">
    <source>
        <dbReference type="SAM" id="MobiDB-lite"/>
    </source>
</evidence>
<evidence type="ECO:0000313" key="9">
    <source>
        <dbReference type="EMBL" id="KAL3758626.1"/>
    </source>
</evidence>
<feature type="compositionally biased region" description="Basic and acidic residues" evidence="7">
    <location>
        <begin position="177"/>
        <end position="188"/>
    </location>
</feature>
<name>A0ABD3M3Q4_9STRA</name>
<feature type="compositionally biased region" description="Basic residues" evidence="7">
    <location>
        <begin position="436"/>
        <end position="453"/>
    </location>
</feature>
<dbReference type="GO" id="GO:0005681">
    <property type="term" value="C:spliceosomal complex"/>
    <property type="evidence" value="ECO:0007669"/>
    <property type="project" value="UniProtKB-KW"/>
</dbReference>
<evidence type="ECO:0000256" key="3">
    <source>
        <dbReference type="ARBA" id="ARBA00022664"/>
    </source>
</evidence>
<feature type="compositionally biased region" description="Basic and acidic residues" evidence="7">
    <location>
        <begin position="549"/>
        <end position="586"/>
    </location>
</feature>
<proteinExistence type="inferred from homology"/>
<dbReference type="Pfam" id="PF08312">
    <property type="entry name" value="cwf21"/>
    <property type="match status" value="1"/>
</dbReference>
<comment type="similarity">
    <text evidence="2">Belongs to the CWC21 family.</text>
</comment>
<reference evidence="9 10" key="1">
    <citation type="submission" date="2024-10" db="EMBL/GenBank/DDBJ databases">
        <title>Updated reference genomes for cyclostephanoid diatoms.</title>
        <authorList>
            <person name="Roberts W.R."/>
            <person name="Alverson A.J."/>
        </authorList>
    </citation>
    <scope>NUCLEOTIDE SEQUENCE [LARGE SCALE GENOMIC DNA]</scope>
    <source>
        <strain evidence="9 10">AJA232-27</strain>
    </source>
</reference>
<feature type="compositionally biased region" description="Low complexity" evidence="7">
    <location>
        <begin position="349"/>
        <end position="388"/>
    </location>
</feature>
<dbReference type="Proteomes" id="UP001530293">
    <property type="component" value="Unassembled WGS sequence"/>
</dbReference>
<comment type="caution">
    <text evidence="9">The sequence shown here is derived from an EMBL/GenBank/DDBJ whole genome shotgun (WGS) entry which is preliminary data.</text>
</comment>